<evidence type="ECO:0000259" key="6">
    <source>
        <dbReference type="PROSITE" id="PS50039"/>
    </source>
</evidence>
<dbReference type="InterPro" id="IPR036388">
    <property type="entry name" value="WH-like_DNA-bd_sf"/>
</dbReference>
<dbReference type="InterPro" id="IPR036390">
    <property type="entry name" value="WH_DNA-bd_sf"/>
</dbReference>
<dbReference type="STRING" id="33528.ENSGAFP00000003072"/>
<protein>
    <recommendedName>
        <fullName evidence="6">Fork-head domain-containing protein</fullName>
    </recommendedName>
</protein>
<dbReference type="SMART" id="SM00339">
    <property type="entry name" value="FH"/>
    <property type="match status" value="1"/>
</dbReference>
<evidence type="ECO:0000256" key="5">
    <source>
        <dbReference type="SAM" id="MobiDB-lite"/>
    </source>
</evidence>
<sequence>MNTSPGRPLDVVPGAKRLIWGNATRKAAGRSSRVLDCTRSALASAHAPPGPVSDHFCCDPLRPATSVAHIPASVSPSSESHQALPTIASTSSAAIFALQYREKPNLELTMESRNSHNGSRDRLGLSFTIDYLLFNSGVKGSKGEVTASSATEQTENNMLNDQNPELKEVEIRRNVQGTLPQDPDLDTGKSKTSEEEWNKEQHEEGDEEMTTTSCSSDKSSDKPNQSYIALISKAILASEEKKLLLCDIYQWIMDHYPYFKSKDKNWRNSVRHNLSLNDCFIKAGRSDNGKGHFWAIHPANYQDFSKGDYHCRRARRRVRRVAAQIRLSSLTSPYHPATTLTLPHRTTCWCCPQVPALPLSCLAPRLYWPWSSMYPQVGLHLGLN</sequence>
<dbReference type="GO" id="GO:0000981">
    <property type="term" value="F:DNA-binding transcription factor activity, RNA polymerase II-specific"/>
    <property type="evidence" value="ECO:0007669"/>
    <property type="project" value="TreeGrafter"/>
</dbReference>
<evidence type="ECO:0000313" key="7">
    <source>
        <dbReference type="EMBL" id="PWA20787.1"/>
    </source>
</evidence>
<dbReference type="InterPro" id="IPR047519">
    <property type="entry name" value="FH_FOXQ2-like"/>
</dbReference>
<evidence type="ECO:0000256" key="4">
    <source>
        <dbReference type="PROSITE-ProRule" id="PRU00089"/>
    </source>
</evidence>
<feature type="compositionally biased region" description="Basic and acidic residues" evidence="5">
    <location>
        <begin position="186"/>
        <end position="202"/>
    </location>
</feature>
<dbReference type="InterPro" id="IPR001766">
    <property type="entry name" value="Fork_head_dom"/>
</dbReference>
<name>A0A315VBS9_GAMAF</name>
<reference evidence="7 8" key="1">
    <citation type="journal article" date="2018" name="G3 (Bethesda)">
        <title>A High-Quality Reference Genome for the Invasive Mosquitofish Gambusia affinis Using a Chicago Library.</title>
        <authorList>
            <person name="Hoffberg S.L."/>
            <person name="Troendle N.J."/>
            <person name="Glenn T.C."/>
            <person name="Mahmud O."/>
            <person name="Louha S."/>
            <person name="Chalopin D."/>
            <person name="Bennetzen J.L."/>
            <person name="Mauricio R."/>
        </authorList>
    </citation>
    <scope>NUCLEOTIDE SEQUENCE [LARGE SCALE GENOMIC DNA]</scope>
    <source>
        <strain evidence="7">NE01/NJP1002.9</strain>
        <tissue evidence="7">Muscle</tissue>
    </source>
</reference>
<feature type="compositionally biased region" description="Polar residues" evidence="5">
    <location>
        <begin position="146"/>
        <end position="163"/>
    </location>
</feature>
<dbReference type="AlphaFoldDB" id="A0A315VBS9"/>
<feature type="compositionally biased region" description="Basic and acidic residues" evidence="5">
    <location>
        <begin position="164"/>
        <end position="173"/>
    </location>
</feature>
<dbReference type="GO" id="GO:0030154">
    <property type="term" value="P:cell differentiation"/>
    <property type="evidence" value="ECO:0007669"/>
    <property type="project" value="TreeGrafter"/>
</dbReference>
<dbReference type="Pfam" id="PF00250">
    <property type="entry name" value="Forkhead"/>
    <property type="match status" value="1"/>
</dbReference>
<dbReference type="PANTHER" id="PTHR11829:SF142">
    <property type="entry name" value="FORK-HEAD DOMAIN-CONTAINING PROTEIN"/>
    <property type="match status" value="1"/>
</dbReference>
<dbReference type="GO" id="GO:0000978">
    <property type="term" value="F:RNA polymerase II cis-regulatory region sequence-specific DNA binding"/>
    <property type="evidence" value="ECO:0007669"/>
    <property type="project" value="TreeGrafter"/>
</dbReference>
<dbReference type="PROSITE" id="PS50039">
    <property type="entry name" value="FORK_HEAD_3"/>
    <property type="match status" value="1"/>
</dbReference>
<feature type="non-terminal residue" evidence="7">
    <location>
        <position position="384"/>
    </location>
</feature>
<dbReference type="GO" id="GO:0005634">
    <property type="term" value="C:nucleus"/>
    <property type="evidence" value="ECO:0007669"/>
    <property type="project" value="UniProtKB-SubCell"/>
</dbReference>
<evidence type="ECO:0000256" key="3">
    <source>
        <dbReference type="ARBA" id="ARBA00023242"/>
    </source>
</evidence>
<dbReference type="Proteomes" id="UP000250572">
    <property type="component" value="Unassembled WGS sequence"/>
</dbReference>
<proteinExistence type="predicted"/>
<gene>
    <name evidence="7" type="ORF">CCH79_00007285</name>
</gene>
<dbReference type="PROSITE" id="PS00658">
    <property type="entry name" value="FORK_HEAD_2"/>
    <property type="match status" value="1"/>
</dbReference>
<evidence type="ECO:0000256" key="1">
    <source>
        <dbReference type="ARBA" id="ARBA00004123"/>
    </source>
</evidence>
<dbReference type="Gene3D" id="1.10.10.10">
    <property type="entry name" value="Winged helix-like DNA-binding domain superfamily/Winged helix DNA-binding domain"/>
    <property type="match status" value="1"/>
</dbReference>
<keyword evidence="8" id="KW-1185">Reference proteome</keyword>
<accession>A0A315VBS9</accession>
<dbReference type="PANTHER" id="PTHR11829">
    <property type="entry name" value="FORKHEAD BOX PROTEIN"/>
    <property type="match status" value="1"/>
</dbReference>
<dbReference type="PRINTS" id="PR00053">
    <property type="entry name" value="FORKHEAD"/>
</dbReference>
<dbReference type="CDD" id="cd20035">
    <property type="entry name" value="FH_FOXQ2-like"/>
    <property type="match status" value="1"/>
</dbReference>
<evidence type="ECO:0000256" key="2">
    <source>
        <dbReference type="ARBA" id="ARBA00023125"/>
    </source>
</evidence>
<feature type="region of interest" description="Disordered" evidence="5">
    <location>
        <begin position="141"/>
        <end position="222"/>
    </location>
</feature>
<dbReference type="InterPro" id="IPR030456">
    <property type="entry name" value="TF_fork_head_CS_2"/>
</dbReference>
<dbReference type="SUPFAM" id="SSF46785">
    <property type="entry name" value="Winged helix' DNA-binding domain"/>
    <property type="match status" value="1"/>
</dbReference>
<dbReference type="GO" id="GO:0009653">
    <property type="term" value="P:anatomical structure morphogenesis"/>
    <property type="evidence" value="ECO:0007669"/>
    <property type="project" value="TreeGrafter"/>
</dbReference>
<comment type="caution">
    <text evidence="7">The sequence shown here is derived from an EMBL/GenBank/DDBJ whole genome shotgun (WGS) entry which is preliminary data.</text>
</comment>
<evidence type="ECO:0000313" key="8">
    <source>
        <dbReference type="Proteomes" id="UP000250572"/>
    </source>
</evidence>
<dbReference type="FunFam" id="1.10.10.10:FF:000352">
    <property type="entry name" value="Forkhead box Q2"/>
    <property type="match status" value="1"/>
</dbReference>
<comment type="subcellular location">
    <subcellularLocation>
        <location evidence="1 4">Nucleus</location>
    </subcellularLocation>
</comment>
<keyword evidence="2 4" id="KW-0238">DNA-binding</keyword>
<feature type="domain" description="Fork-head" evidence="6">
    <location>
        <begin position="222"/>
        <end position="315"/>
    </location>
</feature>
<dbReference type="EMBL" id="NHOQ01001926">
    <property type="protein sequence ID" value="PWA20787.1"/>
    <property type="molecule type" value="Genomic_DNA"/>
</dbReference>
<keyword evidence="3 4" id="KW-0539">Nucleus</keyword>
<feature type="DNA-binding region" description="Fork-head" evidence="4">
    <location>
        <begin position="222"/>
        <end position="315"/>
    </location>
</feature>
<dbReference type="InterPro" id="IPR050211">
    <property type="entry name" value="FOX_domain-containing"/>
</dbReference>
<organism evidence="7 8">
    <name type="scientific">Gambusia affinis</name>
    <name type="common">Western mosquitofish</name>
    <name type="synonym">Heterandria affinis</name>
    <dbReference type="NCBI Taxonomy" id="33528"/>
    <lineage>
        <taxon>Eukaryota</taxon>
        <taxon>Metazoa</taxon>
        <taxon>Chordata</taxon>
        <taxon>Craniata</taxon>
        <taxon>Vertebrata</taxon>
        <taxon>Euteleostomi</taxon>
        <taxon>Actinopterygii</taxon>
        <taxon>Neopterygii</taxon>
        <taxon>Teleostei</taxon>
        <taxon>Neoteleostei</taxon>
        <taxon>Acanthomorphata</taxon>
        <taxon>Ovalentaria</taxon>
        <taxon>Atherinomorphae</taxon>
        <taxon>Cyprinodontiformes</taxon>
        <taxon>Poeciliidae</taxon>
        <taxon>Poeciliinae</taxon>
        <taxon>Gambusia</taxon>
    </lineage>
</organism>